<evidence type="ECO:0000313" key="4">
    <source>
        <dbReference type="Proteomes" id="UP001379533"/>
    </source>
</evidence>
<evidence type="ECO:0000313" key="3">
    <source>
        <dbReference type="EMBL" id="WXA91234.1"/>
    </source>
</evidence>
<evidence type="ECO:0000259" key="2">
    <source>
        <dbReference type="Pfam" id="PF17128"/>
    </source>
</evidence>
<dbReference type="RefSeq" id="WP_394841854.1">
    <property type="nucleotide sequence ID" value="NZ_CP089982.1"/>
</dbReference>
<dbReference type="PANTHER" id="PTHR12558">
    <property type="entry name" value="CELL DIVISION CYCLE 16,23,27"/>
    <property type="match status" value="1"/>
</dbReference>
<dbReference type="InterPro" id="IPR033396">
    <property type="entry name" value="DUF5107"/>
</dbReference>
<keyword evidence="1" id="KW-0802">TPR repeat</keyword>
<protein>
    <submittedName>
        <fullName evidence="3">DUF5107 domain-containing protein</fullName>
    </submittedName>
</protein>
<organism evidence="3 4">
    <name type="scientific">Pendulispora brunnea</name>
    <dbReference type="NCBI Taxonomy" id="2905690"/>
    <lineage>
        <taxon>Bacteria</taxon>
        <taxon>Pseudomonadati</taxon>
        <taxon>Myxococcota</taxon>
        <taxon>Myxococcia</taxon>
        <taxon>Myxococcales</taxon>
        <taxon>Sorangiineae</taxon>
        <taxon>Pendulisporaceae</taxon>
        <taxon>Pendulispora</taxon>
    </lineage>
</organism>
<feature type="repeat" description="TPR" evidence="1">
    <location>
        <begin position="574"/>
        <end position="607"/>
    </location>
</feature>
<dbReference type="EMBL" id="CP089982">
    <property type="protein sequence ID" value="WXA91234.1"/>
    <property type="molecule type" value="Genomic_DNA"/>
</dbReference>
<keyword evidence="4" id="KW-1185">Reference proteome</keyword>
<dbReference type="Pfam" id="PF17128">
    <property type="entry name" value="DUF5107"/>
    <property type="match status" value="1"/>
</dbReference>
<reference evidence="3 4" key="1">
    <citation type="submission" date="2021-12" db="EMBL/GenBank/DDBJ databases">
        <title>Discovery of the Pendulisporaceae a myxobacterial family with distinct sporulation behavior and unique specialized metabolism.</title>
        <authorList>
            <person name="Garcia R."/>
            <person name="Popoff A."/>
            <person name="Bader C.D."/>
            <person name="Loehr J."/>
            <person name="Walesch S."/>
            <person name="Walt C."/>
            <person name="Boldt J."/>
            <person name="Bunk B."/>
            <person name="Haeckl F.J.F.P.J."/>
            <person name="Gunesch A.P."/>
            <person name="Birkelbach J."/>
            <person name="Nuebel U."/>
            <person name="Pietschmann T."/>
            <person name="Bach T."/>
            <person name="Mueller R."/>
        </authorList>
    </citation>
    <scope>NUCLEOTIDE SEQUENCE [LARGE SCALE GENOMIC DNA]</scope>
    <source>
        <strain evidence="3 4">MSr12523</strain>
    </source>
</reference>
<dbReference type="Gene3D" id="1.25.40.10">
    <property type="entry name" value="Tetratricopeptide repeat domain"/>
    <property type="match status" value="4"/>
</dbReference>
<dbReference type="PANTHER" id="PTHR12558:SF13">
    <property type="entry name" value="CELL DIVISION CYCLE PROTEIN 27 HOMOLOG"/>
    <property type="match status" value="1"/>
</dbReference>
<dbReference type="Proteomes" id="UP001379533">
    <property type="component" value="Chromosome"/>
</dbReference>
<dbReference type="SUPFAM" id="SSF48452">
    <property type="entry name" value="TPR-like"/>
    <property type="match status" value="2"/>
</dbReference>
<dbReference type="InterPro" id="IPR011990">
    <property type="entry name" value="TPR-like_helical_dom_sf"/>
</dbReference>
<sequence length="1109" mass="125692">MVQADITEAFLPTYPVGAPERNPMFFERRVYQGSSGKVYPVPFIDKISDRSRLHAFKYARLENEFVRMEFLPEIGGRIHVAQDKTKNDYDIFYRQDTIKPALVGLAGPWCSGGVEFNWPQHHRPGTFMPTDTWVEREPSGACTIWFSEHDPLNRLKGMHGIRLRPGSALIELRARVFNRTPLRQTFLWWANAAVKVHDQYQSFFPPDVRYVADHARRAISTFPLATDVYYGVDYGARPGANDLTWYRNIPVPTSYMIIGSKYDFYGGYDHARQAGFVHVADRRIAPGKKQWTWGNHEFGRAWDRELADDAAPYIELMTGVYTDNQPDFSYLAPYETRTFSHYWWPIQDIGPVQNANERAALRMVIADNGGVDLGVAAPEALEHARLELHRGETLLLQRILSVAPGRSWREEGAAVHRGDPAELELRLLDAKGQPILAYRPESASAKVEAPTSAVEPPAPGAAGSADELFMVGEHLEQYRHPTRSPEAYWQEAIARDPFDARSHLALAQRFLARAMFAEAREHAEAATRRLTQWHPNPYTGEAHYCLGLAQRFLDQFDTAYDAFYRATWDYACRAAAFYELARLDCRAGRWNEALGHLDRALETNSENGQAVVLRAMILRKLGRQDDARIALQVWLARDPLDHWARLELGRCTNDYERFLELCRNDAQTILDLAFDYADAGAYEDALVLLEVHHRAPTAPCATPNPLARTAMTHFVEAWIAHRGGQRSRSLLALAYARDAAPSYLFPSRPHEAIVLGWALEQVGSERNAAYALGNLFYHWERHEEAIRCWERARDADDSFATAYRNLGIAYWNTWRDGRRAREMYEKAFAADATDARILFEWDQLRKKLNDTPENRLELLLAHPDLCVQRDDLNIELAALYNVTGQAAKALSLLEQRRFHPWEGGEGQVVLQYKAARLALGIAALKVGQPAEATAHFEKALTPPQNLGETYHPLQAKGDIHYWLGRAHRARGDAELARLCFERSASERGDFQQMAVTEHSELSYYRGASLLELERADEARAVFLELDEFARKKKTTRAQIDYFATSLPLLLVFDDDLQSRNTWEADYLSALAQLGLGNQEGGAALLESVIGAHRAHAGARQFLSGLGRSS</sequence>
<feature type="domain" description="DUF5107" evidence="2">
    <location>
        <begin position="37"/>
        <end position="346"/>
    </location>
</feature>
<accession>A0ABZ2JZJ8</accession>
<dbReference type="InterPro" id="IPR019734">
    <property type="entry name" value="TPR_rpt"/>
</dbReference>
<dbReference type="SMART" id="SM00028">
    <property type="entry name" value="TPR"/>
    <property type="match status" value="6"/>
</dbReference>
<evidence type="ECO:0000256" key="1">
    <source>
        <dbReference type="PROSITE-ProRule" id="PRU00339"/>
    </source>
</evidence>
<name>A0ABZ2JZJ8_9BACT</name>
<gene>
    <name evidence="3" type="ORF">LZC95_32860</name>
</gene>
<proteinExistence type="predicted"/>
<dbReference type="PROSITE" id="PS50005">
    <property type="entry name" value="TPR"/>
    <property type="match status" value="1"/>
</dbReference>
<dbReference type="Pfam" id="PF13432">
    <property type="entry name" value="TPR_16"/>
    <property type="match status" value="2"/>
</dbReference>